<evidence type="ECO:0000256" key="4">
    <source>
        <dbReference type="ARBA" id="ARBA00023098"/>
    </source>
</evidence>
<evidence type="ECO:0000259" key="6">
    <source>
        <dbReference type="SMART" id="SM00563"/>
    </source>
</evidence>
<evidence type="ECO:0000256" key="1">
    <source>
        <dbReference type="ARBA" id="ARBA00005189"/>
    </source>
</evidence>
<dbReference type="Pfam" id="PF01553">
    <property type="entry name" value="Acyltransferase"/>
    <property type="match status" value="1"/>
</dbReference>
<dbReference type="GeneID" id="31481973"/>
<dbReference type="KEGG" id="pnu:Pnuc_1584"/>
<reference evidence="7 8" key="1">
    <citation type="journal article" date="2012" name="Stand. Genomic Sci.">
        <title>Complete genome sequence of Polynucleobacter necessarius subsp. asymbioticus type strain (QLW-P1DMWA-1(T)).</title>
        <authorList>
            <person name="Meincke L."/>
            <person name="Copeland A."/>
            <person name="Lapidus A."/>
            <person name="Lucas S."/>
            <person name="Berry K.W."/>
            <person name="Del Rio T.G."/>
            <person name="Hammon N."/>
            <person name="Dalin E."/>
            <person name="Tice H."/>
            <person name="Pitluck S."/>
            <person name="Richardson P."/>
            <person name="Bruce D."/>
            <person name="Goodwin L."/>
            <person name="Han C."/>
            <person name="Tapia R."/>
            <person name="Detter J.C."/>
            <person name="Schmutz J."/>
            <person name="Brettin T."/>
            <person name="Larimer F."/>
            <person name="Land M."/>
            <person name="Hauser L."/>
            <person name="Kyrpides N.C."/>
            <person name="Ivanova N."/>
            <person name="Goker M."/>
            <person name="Woyke T."/>
            <person name="Wu Q.L."/>
            <person name="Pockl M."/>
            <person name="Hahn M.W."/>
            <person name="Klenk H.P."/>
        </authorList>
    </citation>
    <scope>NUCLEOTIDE SEQUENCE [LARGE SCALE GENOMIC DNA]</scope>
    <source>
        <strain evidence="8">DSM 18221 / CIP 109841 / QLW-P1DMWA-1</strain>
    </source>
</reference>
<dbReference type="CDD" id="cd07989">
    <property type="entry name" value="LPLAT_AGPAT-like"/>
    <property type="match status" value="1"/>
</dbReference>
<evidence type="ECO:0000313" key="8">
    <source>
        <dbReference type="Proteomes" id="UP000000231"/>
    </source>
</evidence>
<dbReference type="eggNOG" id="COG0204">
    <property type="taxonomic scope" value="Bacteria"/>
</dbReference>
<dbReference type="EMBL" id="CP000655">
    <property type="protein sequence ID" value="ABP34798.1"/>
    <property type="molecule type" value="Genomic_DNA"/>
</dbReference>
<gene>
    <name evidence="7" type="ordered locus">Pnuc_1584</name>
</gene>
<keyword evidence="4" id="KW-0443">Lipid metabolism</keyword>
<feature type="domain" description="Phospholipid/glycerol acyltransferase" evidence="6">
    <location>
        <begin position="70"/>
        <end position="181"/>
    </location>
</feature>
<organism evidence="7 8">
    <name type="scientific">Polynucleobacter asymbioticus (strain DSM 18221 / CIP 109841 / QLW-P1DMWA-1)</name>
    <name type="common">Polynucleobacter necessarius subsp. asymbioticus</name>
    <dbReference type="NCBI Taxonomy" id="312153"/>
    <lineage>
        <taxon>Bacteria</taxon>
        <taxon>Pseudomonadati</taxon>
        <taxon>Pseudomonadota</taxon>
        <taxon>Betaproteobacteria</taxon>
        <taxon>Burkholderiales</taxon>
        <taxon>Burkholderiaceae</taxon>
        <taxon>Polynucleobacter</taxon>
    </lineage>
</organism>
<dbReference type="GO" id="GO:0003841">
    <property type="term" value="F:1-acylglycerol-3-phosphate O-acyltransferase activity"/>
    <property type="evidence" value="ECO:0007669"/>
    <property type="project" value="TreeGrafter"/>
</dbReference>
<dbReference type="PANTHER" id="PTHR10434:SF64">
    <property type="entry name" value="1-ACYL-SN-GLYCEROL-3-PHOSPHATE ACYLTRANSFERASE-RELATED"/>
    <property type="match status" value="1"/>
</dbReference>
<keyword evidence="5 7" id="KW-0012">Acyltransferase</keyword>
<evidence type="ECO:0000256" key="5">
    <source>
        <dbReference type="ARBA" id="ARBA00023315"/>
    </source>
</evidence>
<dbReference type="SMART" id="SM00563">
    <property type="entry name" value="PlsC"/>
    <property type="match status" value="1"/>
</dbReference>
<keyword evidence="2" id="KW-0444">Lipid biosynthesis</keyword>
<evidence type="ECO:0000256" key="2">
    <source>
        <dbReference type="ARBA" id="ARBA00022516"/>
    </source>
</evidence>
<comment type="pathway">
    <text evidence="1">Lipid metabolism.</text>
</comment>
<evidence type="ECO:0000313" key="7">
    <source>
        <dbReference type="EMBL" id="ABP34798.1"/>
    </source>
</evidence>
<dbReference type="SUPFAM" id="SSF69593">
    <property type="entry name" value="Glycerol-3-phosphate (1)-acyltransferase"/>
    <property type="match status" value="1"/>
</dbReference>
<dbReference type="InterPro" id="IPR002123">
    <property type="entry name" value="Plipid/glycerol_acylTrfase"/>
</dbReference>
<keyword evidence="3 7" id="KW-0808">Transferase</keyword>
<proteinExistence type="predicted"/>
<dbReference type="PANTHER" id="PTHR10434">
    <property type="entry name" value="1-ACYL-SN-GLYCEROL-3-PHOSPHATE ACYLTRANSFERASE"/>
    <property type="match status" value="1"/>
</dbReference>
<protein>
    <submittedName>
        <fullName evidence="7">Lyso-ornithine lipid acyltransferase</fullName>
    </submittedName>
</protein>
<keyword evidence="8" id="KW-1185">Reference proteome</keyword>
<dbReference type="Proteomes" id="UP000000231">
    <property type="component" value="Chromosome"/>
</dbReference>
<name>A4SZ84_POLAQ</name>
<sequence>MKANSLVKAFNWLRVWSHVFGGLATLCFRFPFIGQPTKNKLIQNWSIHLLSILGIELRLKKADILPAAPFLLASNHISWVDIHAINAFQPIRFVAKSEVEGWPVFGWMAKQLGTIFINRNNSRHGKYIANEVAKALKTQSVCIFPEGTSTVGETVLPFKPNLFEAAVIAQVPVYSLAISYKSAESGERSDIPAFIGDMGLLESISSILSHRKLTVELTFILPSGSSPSASRDRKWLALYSQEAILGQLKGNQPLM</sequence>
<accession>A4SZ84</accession>
<dbReference type="AlphaFoldDB" id="A4SZ84"/>
<dbReference type="RefSeq" id="WP_011903421.1">
    <property type="nucleotide sequence ID" value="NC_009379.1"/>
</dbReference>
<dbReference type="GO" id="GO:0006654">
    <property type="term" value="P:phosphatidic acid biosynthetic process"/>
    <property type="evidence" value="ECO:0007669"/>
    <property type="project" value="TreeGrafter"/>
</dbReference>
<evidence type="ECO:0000256" key="3">
    <source>
        <dbReference type="ARBA" id="ARBA00022679"/>
    </source>
</evidence>
<dbReference type="HOGENOM" id="CLU_027938_0_1_4"/>